<dbReference type="OrthoDB" id="3660917at2759"/>
<dbReference type="KEGG" id="ela:UCREL1_225"/>
<keyword evidence="3" id="KW-1185">Reference proteome</keyword>
<evidence type="ECO:0000313" key="2">
    <source>
        <dbReference type="EMBL" id="EMR72716.1"/>
    </source>
</evidence>
<dbReference type="HOGENOM" id="CLU_1695463_0_0_1"/>
<dbReference type="Proteomes" id="UP000012174">
    <property type="component" value="Unassembled WGS sequence"/>
</dbReference>
<feature type="signal peptide" evidence="1">
    <location>
        <begin position="1"/>
        <end position="18"/>
    </location>
</feature>
<proteinExistence type="predicted"/>
<protein>
    <submittedName>
        <fullName evidence="2">Uncharacterized protein</fullName>
    </submittedName>
</protein>
<reference evidence="3" key="1">
    <citation type="journal article" date="2013" name="Genome Announc.">
        <title>Draft genome sequence of the grapevine dieback fungus Eutypa lata UCR-EL1.</title>
        <authorList>
            <person name="Blanco-Ulate B."/>
            <person name="Rolshausen P.E."/>
            <person name="Cantu D."/>
        </authorList>
    </citation>
    <scope>NUCLEOTIDE SEQUENCE [LARGE SCALE GENOMIC DNA]</scope>
    <source>
        <strain evidence="3">UCR-EL1</strain>
    </source>
</reference>
<organism evidence="2 3">
    <name type="scientific">Eutypa lata (strain UCR-EL1)</name>
    <name type="common">Grapevine dieback disease fungus</name>
    <name type="synonym">Eutypa armeniacae</name>
    <dbReference type="NCBI Taxonomy" id="1287681"/>
    <lineage>
        <taxon>Eukaryota</taxon>
        <taxon>Fungi</taxon>
        <taxon>Dikarya</taxon>
        <taxon>Ascomycota</taxon>
        <taxon>Pezizomycotina</taxon>
        <taxon>Sordariomycetes</taxon>
        <taxon>Xylariomycetidae</taxon>
        <taxon>Xylariales</taxon>
        <taxon>Diatrypaceae</taxon>
        <taxon>Eutypa</taxon>
    </lineage>
</organism>
<dbReference type="EMBL" id="KB705392">
    <property type="protein sequence ID" value="EMR72716.1"/>
    <property type="molecule type" value="Genomic_DNA"/>
</dbReference>
<accession>M7TRZ3</accession>
<gene>
    <name evidence="2" type="ORF">UCREL1_225</name>
</gene>
<name>M7TRZ3_EUTLA</name>
<evidence type="ECO:0000256" key="1">
    <source>
        <dbReference type="SAM" id="SignalP"/>
    </source>
</evidence>
<sequence>MKFSAAIMLAVAAASAVAMPSTEQVNIRSVSDVLANLKRDPSGEGFAHLGSDNVVRTFDKRFDVIDFAQLDSRGPSGAWPRTPGSAVLEEAKRAKAWSEDQTSRPRARNVVEDRQLSCVGEFCPDDSYCQGLWIYGYNCSSCMMVTENIGNCQNF</sequence>
<dbReference type="AlphaFoldDB" id="M7TRZ3"/>
<keyword evidence="1" id="KW-0732">Signal</keyword>
<evidence type="ECO:0000313" key="3">
    <source>
        <dbReference type="Proteomes" id="UP000012174"/>
    </source>
</evidence>
<feature type="chain" id="PRO_5004085901" evidence="1">
    <location>
        <begin position="19"/>
        <end position="155"/>
    </location>
</feature>